<evidence type="ECO:0000313" key="2">
    <source>
        <dbReference type="EMBL" id="PHJ14779.1"/>
    </source>
</evidence>
<protein>
    <submittedName>
        <fullName evidence="2">Uncharacterized protein</fullName>
    </submittedName>
</protein>
<feature type="compositionally biased region" description="Low complexity" evidence="1">
    <location>
        <begin position="53"/>
        <end position="90"/>
    </location>
</feature>
<dbReference type="EMBL" id="MIGC01011444">
    <property type="protein sequence ID" value="PHJ14779.1"/>
    <property type="molecule type" value="Genomic_DNA"/>
</dbReference>
<evidence type="ECO:0000256" key="1">
    <source>
        <dbReference type="SAM" id="MobiDB-lite"/>
    </source>
</evidence>
<feature type="non-terminal residue" evidence="2">
    <location>
        <position position="261"/>
    </location>
</feature>
<organism evidence="2 3">
    <name type="scientific">Cystoisospora suis</name>
    <dbReference type="NCBI Taxonomy" id="483139"/>
    <lineage>
        <taxon>Eukaryota</taxon>
        <taxon>Sar</taxon>
        <taxon>Alveolata</taxon>
        <taxon>Apicomplexa</taxon>
        <taxon>Conoidasida</taxon>
        <taxon>Coccidia</taxon>
        <taxon>Eucoccidiorida</taxon>
        <taxon>Eimeriorina</taxon>
        <taxon>Sarcocystidae</taxon>
        <taxon>Cystoisospora</taxon>
    </lineage>
</organism>
<gene>
    <name evidence="2" type="ORF">CSUI_011411</name>
</gene>
<accession>A0A2C6KBB3</accession>
<feature type="compositionally biased region" description="Polar residues" evidence="1">
    <location>
        <begin position="91"/>
        <end position="101"/>
    </location>
</feature>
<feature type="region of interest" description="Disordered" evidence="1">
    <location>
        <begin position="1"/>
        <end position="101"/>
    </location>
</feature>
<dbReference type="GeneID" id="94434720"/>
<comment type="caution">
    <text evidence="2">The sequence shown here is derived from an EMBL/GenBank/DDBJ whole genome shotgun (WGS) entry which is preliminary data.</text>
</comment>
<dbReference type="RefSeq" id="XP_067916515.1">
    <property type="nucleotide sequence ID" value="XM_068071509.1"/>
</dbReference>
<evidence type="ECO:0000313" key="3">
    <source>
        <dbReference type="Proteomes" id="UP000221165"/>
    </source>
</evidence>
<proteinExistence type="predicted"/>
<dbReference type="Proteomes" id="UP000221165">
    <property type="component" value="Unassembled WGS sequence"/>
</dbReference>
<sequence>MLMPASLPSPASGSANGNSGSPAPEGESKDTSSRVPVLWSQLSSRPSLPDLESPVSAFSSSFPPSNGLFSSSGSPLALSPTSSLSMASSPINSNASRSGMTQAATVFSPSAPTTAPPSPSTGLQQRSSWCNFSFAAATDNSARCLGKKSFSGTSNGCTAMGNEGQAVGGYPSFTEEGGDCWGSSTWARSSTVNSSTASLFSKSASSDSSVVGGGCAEDWAAPNSKDKTSGLAPIVAGCDSGCAVLESMGDGTGFCPVTTGS</sequence>
<dbReference type="VEuPathDB" id="ToxoDB:CSUI_011411"/>
<keyword evidence="3" id="KW-1185">Reference proteome</keyword>
<feature type="compositionally biased region" description="Low complexity" evidence="1">
    <location>
        <begin position="1"/>
        <end position="24"/>
    </location>
</feature>
<dbReference type="AlphaFoldDB" id="A0A2C6KBB3"/>
<reference evidence="2 3" key="1">
    <citation type="journal article" date="2017" name="Int. J. Parasitol.">
        <title>The genome of the protozoan parasite Cystoisospora suis and a reverse vaccinology approach to identify vaccine candidates.</title>
        <authorList>
            <person name="Palmieri N."/>
            <person name="Shrestha A."/>
            <person name="Ruttkowski B."/>
            <person name="Beck T."/>
            <person name="Vogl C."/>
            <person name="Tomley F."/>
            <person name="Blake D.P."/>
            <person name="Joachim A."/>
        </authorList>
    </citation>
    <scope>NUCLEOTIDE SEQUENCE [LARGE SCALE GENOMIC DNA]</scope>
    <source>
        <strain evidence="2 3">Wien I</strain>
    </source>
</reference>
<name>A0A2C6KBB3_9APIC</name>